<name>A0A6J5UEA7_PRUAR</name>
<evidence type="ECO:0000313" key="1">
    <source>
        <dbReference type="EMBL" id="CAB4273515.1"/>
    </source>
</evidence>
<dbReference type="Proteomes" id="UP000507222">
    <property type="component" value="Unassembled WGS sequence"/>
</dbReference>
<reference evidence="1 2" key="1">
    <citation type="submission" date="2020-05" db="EMBL/GenBank/DDBJ databases">
        <authorList>
            <person name="Campoy J."/>
            <person name="Schneeberger K."/>
            <person name="Spophaly S."/>
        </authorList>
    </citation>
    <scope>NUCLEOTIDE SEQUENCE [LARGE SCALE GENOMIC DNA]</scope>
    <source>
        <strain evidence="1">PruArmRojPasFocal</strain>
    </source>
</reference>
<dbReference type="AlphaFoldDB" id="A0A6J5UEA7"/>
<gene>
    <name evidence="1" type="ORF">CURHAP_LOCUS21304</name>
</gene>
<proteinExistence type="predicted"/>
<evidence type="ECO:0000313" key="2">
    <source>
        <dbReference type="Proteomes" id="UP000507222"/>
    </source>
</evidence>
<dbReference type="EMBL" id="CAEKDK010000003">
    <property type="protein sequence ID" value="CAB4273515.1"/>
    <property type="molecule type" value="Genomic_DNA"/>
</dbReference>
<organism evidence="1 2">
    <name type="scientific">Prunus armeniaca</name>
    <name type="common">Apricot</name>
    <name type="synonym">Armeniaca vulgaris</name>
    <dbReference type="NCBI Taxonomy" id="36596"/>
    <lineage>
        <taxon>Eukaryota</taxon>
        <taxon>Viridiplantae</taxon>
        <taxon>Streptophyta</taxon>
        <taxon>Embryophyta</taxon>
        <taxon>Tracheophyta</taxon>
        <taxon>Spermatophyta</taxon>
        <taxon>Magnoliopsida</taxon>
        <taxon>eudicotyledons</taxon>
        <taxon>Gunneridae</taxon>
        <taxon>Pentapetalae</taxon>
        <taxon>rosids</taxon>
        <taxon>fabids</taxon>
        <taxon>Rosales</taxon>
        <taxon>Rosaceae</taxon>
        <taxon>Amygdaloideae</taxon>
        <taxon>Amygdaleae</taxon>
        <taxon>Prunus</taxon>
    </lineage>
</organism>
<sequence length="133" mass="14289">MPSRGLGMPWLAKPRLDLPCLGLGMPCPTLACLASHCLALPCQALTSLHLPNLDLPCRGLGMPCLGLGFAPHSRLARSLCASCTKPTRSMPKISTEFLKPRHAMPKMWPTPSYSSHALLQLCLALPLHAVLMA</sequence>
<protein>
    <submittedName>
        <fullName evidence="1">Uncharacterized protein</fullName>
    </submittedName>
</protein>
<accession>A0A6J5UEA7</accession>